<protein>
    <submittedName>
        <fullName evidence="2">Uncharacterized protein</fullName>
    </submittedName>
</protein>
<evidence type="ECO:0000256" key="1">
    <source>
        <dbReference type="SAM" id="MobiDB-lite"/>
    </source>
</evidence>
<accession>A0A7J9KDV5</accession>
<gene>
    <name evidence="2" type="ORF">Goarm_022873</name>
</gene>
<feature type="compositionally biased region" description="Basic and acidic residues" evidence="1">
    <location>
        <begin position="30"/>
        <end position="39"/>
    </location>
</feature>
<organism evidence="2 3">
    <name type="scientific">Gossypium armourianum</name>
    <dbReference type="NCBI Taxonomy" id="34283"/>
    <lineage>
        <taxon>Eukaryota</taxon>
        <taxon>Viridiplantae</taxon>
        <taxon>Streptophyta</taxon>
        <taxon>Embryophyta</taxon>
        <taxon>Tracheophyta</taxon>
        <taxon>Spermatophyta</taxon>
        <taxon>Magnoliopsida</taxon>
        <taxon>eudicotyledons</taxon>
        <taxon>Gunneridae</taxon>
        <taxon>Pentapetalae</taxon>
        <taxon>rosids</taxon>
        <taxon>malvids</taxon>
        <taxon>Malvales</taxon>
        <taxon>Malvaceae</taxon>
        <taxon>Malvoideae</taxon>
        <taxon>Gossypium</taxon>
    </lineage>
</organism>
<reference evidence="2 3" key="1">
    <citation type="journal article" date="2019" name="Genome Biol. Evol.">
        <title>Insights into the evolution of the New World diploid cottons (Gossypium, subgenus Houzingenia) based on genome sequencing.</title>
        <authorList>
            <person name="Grover C.E."/>
            <person name="Arick M.A. 2nd"/>
            <person name="Thrash A."/>
            <person name="Conover J.L."/>
            <person name="Sanders W.S."/>
            <person name="Peterson D.G."/>
            <person name="Frelichowski J.E."/>
            <person name="Scheffler J.A."/>
            <person name="Scheffler B.E."/>
            <person name="Wendel J.F."/>
        </authorList>
    </citation>
    <scope>NUCLEOTIDE SEQUENCE [LARGE SCALE GENOMIC DNA]</scope>
    <source>
        <strain evidence="2">6</strain>
        <tissue evidence="2">Leaf</tissue>
    </source>
</reference>
<dbReference type="Proteomes" id="UP000593575">
    <property type="component" value="Unassembled WGS sequence"/>
</dbReference>
<comment type="caution">
    <text evidence="2">The sequence shown here is derived from an EMBL/GenBank/DDBJ whole genome shotgun (WGS) entry which is preliminary data.</text>
</comment>
<name>A0A7J9KDV5_9ROSI</name>
<keyword evidence="3" id="KW-1185">Reference proteome</keyword>
<dbReference type="EMBL" id="JABFAE010059374">
    <property type="protein sequence ID" value="MBA0844603.1"/>
    <property type="molecule type" value="Genomic_DNA"/>
</dbReference>
<proteinExistence type="predicted"/>
<dbReference type="AlphaFoldDB" id="A0A7J9KDV5"/>
<evidence type="ECO:0000313" key="2">
    <source>
        <dbReference type="EMBL" id="MBA0844603.1"/>
    </source>
</evidence>
<sequence length="39" mass="4271">MVCIGCGSVPKSLLSRGTMKQTRSPRSLVRVREKPKARG</sequence>
<feature type="region of interest" description="Disordered" evidence="1">
    <location>
        <begin position="14"/>
        <end position="39"/>
    </location>
</feature>
<evidence type="ECO:0000313" key="3">
    <source>
        <dbReference type="Proteomes" id="UP000593575"/>
    </source>
</evidence>